<proteinExistence type="predicted"/>
<organism evidence="1 2">
    <name type="scientific">Effusibacillus lacus</name>
    <dbReference type="NCBI Taxonomy" id="1348429"/>
    <lineage>
        <taxon>Bacteria</taxon>
        <taxon>Bacillati</taxon>
        <taxon>Bacillota</taxon>
        <taxon>Bacilli</taxon>
        <taxon>Bacillales</taxon>
        <taxon>Alicyclobacillaceae</taxon>
        <taxon>Effusibacillus</taxon>
    </lineage>
</organism>
<comment type="caution">
    <text evidence="1">The sequence shown here is derived from an EMBL/GenBank/DDBJ whole genome shotgun (WGS) entry which is preliminary data.</text>
</comment>
<dbReference type="OrthoDB" id="1682334at2"/>
<sequence>MKEKRVYGFVCHSGKEKSGSEHFHEMFLVTWDGRPLHVHGFSGTTSYDAGHNHRYAGTTEPAPSGVPHTHAYCTATSFDDGHTHVIRGRTGPAVPLPNGGHIHYFEGFTTVSGRIPHVHSYSGRTTV</sequence>
<dbReference type="Proteomes" id="UP000217785">
    <property type="component" value="Unassembled WGS sequence"/>
</dbReference>
<name>A0A292YQX5_9BACL</name>
<reference evidence="2" key="1">
    <citation type="submission" date="2017-07" db="EMBL/GenBank/DDBJ databases">
        <title>Draft genome sequence of Effusibacillus lacus strain skLN1.</title>
        <authorList>
            <person name="Watanabe M."/>
            <person name="Kojima H."/>
            <person name="Fukui M."/>
        </authorList>
    </citation>
    <scope>NUCLEOTIDE SEQUENCE [LARGE SCALE GENOMIC DNA]</scope>
    <source>
        <strain evidence="2">skLN1</strain>
    </source>
</reference>
<gene>
    <name evidence="1" type="ORF">EFBL_2977</name>
</gene>
<dbReference type="InterPro" id="IPR024307">
    <property type="entry name" value="YmaF"/>
</dbReference>
<dbReference type="RefSeq" id="WP_096183027.1">
    <property type="nucleotide sequence ID" value="NZ_BDUF01000086.1"/>
</dbReference>
<accession>A0A292YQX5</accession>
<protein>
    <recommendedName>
        <fullName evidence="3">YmaF family protein</fullName>
    </recommendedName>
</protein>
<evidence type="ECO:0000313" key="2">
    <source>
        <dbReference type="Proteomes" id="UP000217785"/>
    </source>
</evidence>
<evidence type="ECO:0008006" key="3">
    <source>
        <dbReference type="Google" id="ProtNLM"/>
    </source>
</evidence>
<evidence type="ECO:0000313" key="1">
    <source>
        <dbReference type="EMBL" id="GAX91311.1"/>
    </source>
</evidence>
<keyword evidence="2" id="KW-1185">Reference proteome</keyword>
<dbReference type="AlphaFoldDB" id="A0A292YQX5"/>
<dbReference type="EMBL" id="BDUF01000086">
    <property type="protein sequence ID" value="GAX91311.1"/>
    <property type="molecule type" value="Genomic_DNA"/>
</dbReference>
<dbReference type="Pfam" id="PF12788">
    <property type="entry name" value="YmaF"/>
    <property type="match status" value="1"/>
</dbReference>